<keyword evidence="2" id="KW-1185">Reference proteome</keyword>
<dbReference type="RefSeq" id="WP_257770350.1">
    <property type="nucleotide sequence ID" value="NZ_CP102480.1"/>
</dbReference>
<reference evidence="1" key="1">
    <citation type="submission" date="2022-08" db="EMBL/GenBank/DDBJ databases">
        <title>Nisaea acidiphila sp. nov., isolated from a marine algal debris and emended description of the genus Nisaea Urios et al. 2008.</title>
        <authorList>
            <person name="Kwon K."/>
        </authorList>
    </citation>
    <scope>NUCLEOTIDE SEQUENCE</scope>
    <source>
        <strain evidence="1">MEBiC11861</strain>
    </source>
</reference>
<sequence>MTHTDNAIEQLRNRIPQADPRLFKFFACWLDAREDALVPRRRDFSPFEVPTLLRFIWIYRFDPEAGDYVCQLAGESVNEAWGQGIKGRTIREVVGEKDYPVCKKRWDRIIGEPAVQYGAVEEKLSALDAWHAERLILPMASDDGTVDVILGISLYNLDHVISEGNASVSEYILQIPCEEFR</sequence>
<name>A0A9J7AW92_9PROT</name>
<proteinExistence type="predicted"/>
<organism evidence="1 2">
    <name type="scientific">Nisaea acidiphila</name>
    <dbReference type="NCBI Taxonomy" id="1862145"/>
    <lineage>
        <taxon>Bacteria</taxon>
        <taxon>Pseudomonadati</taxon>
        <taxon>Pseudomonadota</taxon>
        <taxon>Alphaproteobacteria</taxon>
        <taxon>Rhodospirillales</taxon>
        <taxon>Thalassobaculaceae</taxon>
        <taxon>Nisaea</taxon>
    </lineage>
</organism>
<dbReference type="Pfam" id="PF07310">
    <property type="entry name" value="PAS_5"/>
    <property type="match status" value="1"/>
</dbReference>
<evidence type="ECO:0000313" key="1">
    <source>
        <dbReference type="EMBL" id="UUX51066.1"/>
    </source>
</evidence>
<protein>
    <submittedName>
        <fullName evidence="1">PAS domain-containing protein</fullName>
    </submittedName>
</protein>
<dbReference type="EMBL" id="CP102480">
    <property type="protein sequence ID" value="UUX51066.1"/>
    <property type="molecule type" value="Genomic_DNA"/>
</dbReference>
<evidence type="ECO:0000313" key="2">
    <source>
        <dbReference type="Proteomes" id="UP001060336"/>
    </source>
</evidence>
<dbReference type="Proteomes" id="UP001060336">
    <property type="component" value="Chromosome"/>
</dbReference>
<gene>
    <name evidence="1" type="ORF">NUH88_05100</name>
</gene>
<dbReference type="AlphaFoldDB" id="A0A9J7AW92"/>
<accession>A0A9J7AW92</accession>
<dbReference type="KEGG" id="naci:NUH88_05100"/>
<dbReference type="InterPro" id="IPR009922">
    <property type="entry name" value="DUF1457"/>
</dbReference>